<evidence type="ECO:0000256" key="1">
    <source>
        <dbReference type="ARBA" id="ARBA00001974"/>
    </source>
</evidence>
<evidence type="ECO:0000256" key="5">
    <source>
        <dbReference type="ARBA" id="ARBA00023033"/>
    </source>
</evidence>
<accession>A0AAJ0C3P0</accession>
<evidence type="ECO:0000256" key="4">
    <source>
        <dbReference type="ARBA" id="ARBA00023002"/>
    </source>
</evidence>
<dbReference type="Proteomes" id="UP001244011">
    <property type="component" value="Unassembled WGS sequence"/>
</dbReference>
<keyword evidence="3" id="KW-0274">FAD</keyword>
<dbReference type="GO" id="GO:0004497">
    <property type="term" value="F:monooxygenase activity"/>
    <property type="evidence" value="ECO:0007669"/>
    <property type="project" value="UniProtKB-KW"/>
</dbReference>
<dbReference type="Pfam" id="PF01494">
    <property type="entry name" value="FAD_binding_3"/>
    <property type="match status" value="1"/>
</dbReference>
<keyword evidence="8" id="KW-1185">Reference proteome</keyword>
<comment type="cofactor">
    <cofactor evidence="1">
        <name>FAD</name>
        <dbReference type="ChEBI" id="CHEBI:57692"/>
    </cofactor>
</comment>
<keyword evidence="2" id="KW-0285">Flavoprotein</keyword>
<dbReference type="GeneID" id="85307724"/>
<organism evidence="7 8">
    <name type="scientific">Phialemonium atrogriseum</name>
    <dbReference type="NCBI Taxonomy" id="1093897"/>
    <lineage>
        <taxon>Eukaryota</taxon>
        <taxon>Fungi</taxon>
        <taxon>Dikarya</taxon>
        <taxon>Ascomycota</taxon>
        <taxon>Pezizomycotina</taxon>
        <taxon>Sordariomycetes</taxon>
        <taxon>Sordariomycetidae</taxon>
        <taxon>Cephalothecales</taxon>
        <taxon>Cephalothecaceae</taxon>
        <taxon>Phialemonium</taxon>
    </lineage>
</organism>
<dbReference type="InterPro" id="IPR002938">
    <property type="entry name" value="FAD-bd"/>
</dbReference>
<dbReference type="InterPro" id="IPR036188">
    <property type="entry name" value="FAD/NAD-bd_sf"/>
</dbReference>
<dbReference type="RefSeq" id="XP_060284325.1">
    <property type="nucleotide sequence ID" value="XM_060424537.1"/>
</dbReference>
<dbReference type="PANTHER" id="PTHR47178:SF3">
    <property type="entry name" value="FAD-BINDING DOMAIN-CONTAINING PROTEIN"/>
    <property type="match status" value="1"/>
</dbReference>
<gene>
    <name evidence="7" type="ORF">QBC33DRAFT_449887</name>
</gene>
<evidence type="ECO:0000256" key="3">
    <source>
        <dbReference type="ARBA" id="ARBA00022827"/>
    </source>
</evidence>
<dbReference type="AlphaFoldDB" id="A0AAJ0C3P0"/>
<feature type="domain" description="FAD-binding" evidence="6">
    <location>
        <begin position="124"/>
        <end position="334"/>
    </location>
</feature>
<proteinExistence type="predicted"/>
<name>A0AAJ0C3P0_9PEZI</name>
<keyword evidence="4" id="KW-0560">Oxidoreductase</keyword>
<protein>
    <recommendedName>
        <fullName evidence="6">FAD-binding domain-containing protein</fullName>
    </recommendedName>
</protein>
<sequence>MGDIGEPRKPRIAIIGAGLTGLLTAHGLQKNGFEVAVFERDADIDVRSRDWTILIHWAMPILARLLPEDVFNNFPKAICNPHLEFNEEVESLPCFNGLTGEILFKNATPGARRITRQGLRKVLAEGFEVRWGKKLDQLSSAEDSIQLKFEDGETYVADYVVGADGVSSTLRQLLLGPEAARPALSGFMFATGVVNYGDAEKTDFIVKAHPVTAIMMGTEAVGACGVMYVQDPKDTSTWTTFWVKIWKGTSVNLQGQEAVRYVRENTSNLCEPFQSAIDWTPEDAQCNIDEMKYWVPVPWDNHSGRVTLLGDASHPMLPFRGQGLQHALTDASNYVDVMLQLRDSPDAGPREKVMTAFDAEMVERGVKAVKQSLQEAEYSLDVETVGKMLMVTHGHGRSA</sequence>
<dbReference type="PANTHER" id="PTHR47178">
    <property type="entry name" value="MONOOXYGENASE, FAD-BINDING"/>
    <property type="match status" value="1"/>
</dbReference>
<evidence type="ECO:0000256" key="2">
    <source>
        <dbReference type="ARBA" id="ARBA00022630"/>
    </source>
</evidence>
<dbReference type="Gene3D" id="3.50.50.60">
    <property type="entry name" value="FAD/NAD(P)-binding domain"/>
    <property type="match status" value="1"/>
</dbReference>
<evidence type="ECO:0000259" key="6">
    <source>
        <dbReference type="Pfam" id="PF01494"/>
    </source>
</evidence>
<dbReference type="GO" id="GO:0071949">
    <property type="term" value="F:FAD binding"/>
    <property type="evidence" value="ECO:0007669"/>
    <property type="project" value="InterPro"/>
</dbReference>
<reference evidence="7" key="1">
    <citation type="submission" date="2023-06" db="EMBL/GenBank/DDBJ databases">
        <title>Genome-scale phylogeny and comparative genomics of the fungal order Sordariales.</title>
        <authorList>
            <consortium name="Lawrence Berkeley National Laboratory"/>
            <person name="Hensen N."/>
            <person name="Bonometti L."/>
            <person name="Westerberg I."/>
            <person name="Brannstrom I.O."/>
            <person name="Guillou S."/>
            <person name="Cros-Aarteil S."/>
            <person name="Calhoun S."/>
            <person name="Haridas S."/>
            <person name="Kuo A."/>
            <person name="Mondo S."/>
            <person name="Pangilinan J."/>
            <person name="Riley R."/>
            <person name="Labutti K."/>
            <person name="Andreopoulos B."/>
            <person name="Lipzen A."/>
            <person name="Chen C."/>
            <person name="Yanf M."/>
            <person name="Daum C."/>
            <person name="Ng V."/>
            <person name="Clum A."/>
            <person name="Steindorff A."/>
            <person name="Ohm R."/>
            <person name="Martin F."/>
            <person name="Silar P."/>
            <person name="Natvig D."/>
            <person name="Lalanne C."/>
            <person name="Gautier V."/>
            <person name="Ament-Velasquez S.L."/>
            <person name="Kruys A."/>
            <person name="Hutchinson M.I."/>
            <person name="Powell A.J."/>
            <person name="Barry K."/>
            <person name="Miller A.N."/>
            <person name="Grigoriev I.V."/>
            <person name="Debuchy R."/>
            <person name="Gladieux P."/>
            <person name="Thoren M.H."/>
            <person name="Johannesson H."/>
        </authorList>
    </citation>
    <scope>NUCLEOTIDE SEQUENCE</scope>
    <source>
        <strain evidence="7">8032-3</strain>
    </source>
</reference>
<dbReference type="Pfam" id="PF13450">
    <property type="entry name" value="NAD_binding_8"/>
    <property type="match status" value="1"/>
</dbReference>
<dbReference type="EMBL" id="MU839006">
    <property type="protein sequence ID" value="KAK1768112.1"/>
    <property type="molecule type" value="Genomic_DNA"/>
</dbReference>
<dbReference type="SUPFAM" id="SSF51905">
    <property type="entry name" value="FAD/NAD(P)-binding domain"/>
    <property type="match status" value="1"/>
</dbReference>
<evidence type="ECO:0000313" key="8">
    <source>
        <dbReference type="Proteomes" id="UP001244011"/>
    </source>
</evidence>
<dbReference type="PRINTS" id="PR00420">
    <property type="entry name" value="RNGMNOXGNASE"/>
</dbReference>
<keyword evidence="5" id="KW-0503">Monooxygenase</keyword>
<evidence type="ECO:0000313" key="7">
    <source>
        <dbReference type="EMBL" id="KAK1768112.1"/>
    </source>
</evidence>
<comment type="caution">
    <text evidence="7">The sequence shown here is derived from an EMBL/GenBank/DDBJ whole genome shotgun (WGS) entry which is preliminary data.</text>
</comment>